<dbReference type="EMBL" id="JBHTAT010000004">
    <property type="protein sequence ID" value="MFC7257103.1"/>
    <property type="molecule type" value="Genomic_DNA"/>
</dbReference>
<evidence type="ECO:0008006" key="4">
    <source>
        <dbReference type="Google" id="ProtNLM"/>
    </source>
</evidence>
<dbReference type="Proteomes" id="UP001596434">
    <property type="component" value="Unassembled WGS sequence"/>
</dbReference>
<keyword evidence="3" id="KW-1185">Reference proteome</keyword>
<evidence type="ECO:0000313" key="3">
    <source>
        <dbReference type="Proteomes" id="UP001596434"/>
    </source>
</evidence>
<sequence length="115" mass="12230">MPSRDLFLRLGILVVLIGGGVLVISSAPTVSIGGYTVPTGFTAGVLGGFFLLPAIVSHYREGEQRESLQWGLFAIGIPLSLTDQAVLLWIGLLAILGSLGVGWKIDRRIRGRIST</sequence>
<feature type="transmembrane region" description="Helical" evidence="1">
    <location>
        <begin position="32"/>
        <end position="56"/>
    </location>
</feature>
<keyword evidence="1" id="KW-1133">Transmembrane helix</keyword>
<reference evidence="2 3" key="1">
    <citation type="journal article" date="2019" name="Int. J. Syst. Evol. Microbiol.">
        <title>The Global Catalogue of Microorganisms (GCM) 10K type strain sequencing project: providing services to taxonomists for standard genome sequencing and annotation.</title>
        <authorList>
            <consortium name="The Broad Institute Genomics Platform"/>
            <consortium name="The Broad Institute Genome Sequencing Center for Infectious Disease"/>
            <person name="Wu L."/>
            <person name="Ma J."/>
        </authorList>
    </citation>
    <scope>NUCLEOTIDE SEQUENCE [LARGE SCALE GENOMIC DNA]</scope>
    <source>
        <strain evidence="2 3">GX21</strain>
    </source>
</reference>
<dbReference type="RefSeq" id="WP_340696340.1">
    <property type="nucleotide sequence ID" value="NZ_JBHTAT010000004.1"/>
</dbReference>
<name>A0ABD6A422_9EURY</name>
<keyword evidence="1" id="KW-0812">Transmembrane</keyword>
<accession>A0ABD6A422</accession>
<comment type="caution">
    <text evidence="2">The sequence shown here is derived from an EMBL/GenBank/DDBJ whole genome shotgun (WGS) entry which is preliminary data.</text>
</comment>
<dbReference type="AlphaFoldDB" id="A0ABD6A422"/>
<feature type="transmembrane region" description="Helical" evidence="1">
    <location>
        <begin position="86"/>
        <end position="105"/>
    </location>
</feature>
<dbReference type="GeneID" id="96955392"/>
<feature type="transmembrane region" description="Helical" evidence="1">
    <location>
        <begin position="6"/>
        <end position="25"/>
    </location>
</feature>
<protein>
    <recommendedName>
        <fullName evidence="4">SPW repeat-containing protein</fullName>
    </recommendedName>
</protein>
<proteinExistence type="predicted"/>
<gene>
    <name evidence="2" type="ORF">ACFQKE_17735</name>
</gene>
<keyword evidence="1" id="KW-0472">Membrane</keyword>
<organism evidence="2 3">
    <name type="scientific">Haloplanus litoreus</name>
    <dbReference type="NCBI Taxonomy" id="767515"/>
    <lineage>
        <taxon>Archaea</taxon>
        <taxon>Methanobacteriati</taxon>
        <taxon>Methanobacteriota</taxon>
        <taxon>Stenosarchaea group</taxon>
        <taxon>Halobacteria</taxon>
        <taxon>Halobacteriales</taxon>
        <taxon>Haloferacaceae</taxon>
        <taxon>Haloplanus</taxon>
    </lineage>
</organism>
<evidence type="ECO:0000256" key="1">
    <source>
        <dbReference type="SAM" id="Phobius"/>
    </source>
</evidence>
<evidence type="ECO:0000313" key="2">
    <source>
        <dbReference type="EMBL" id="MFC7257103.1"/>
    </source>
</evidence>